<dbReference type="GO" id="GO:0003824">
    <property type="term" value="F:catalytic activity"/>
    <property type="evidence" value="ECO:0007669"/>
    <property type="project" value="InterPro"/>
</dbReference>
<dbReference type="GO" id="GO:0046872">
    <property type="term" value="F:metal ion binding"/>
    <property type="evidence" value="ECO:0007669"/>
    <property type="project" value="UniProtKB-KW"/>
</dbReference>
<dbReference type="PANTHER" id="PTHR11135:SF0">
    <property type="entry name" value="ELONGATOR COMPLEX PROTEIN 3"/>
    <property type="match status" value="1"/>
</dbReference>
<dbReference type="SFLD" id="SFLDG01086">
    <property type="entry name" value="elongater_protein-like"/>
    <property type="match status" value="1"/>
</dbReference>
<dbReference type="GO" id="GO:0005737">
    <property type="term" value="C:cytoplasm"/>
    <property type="evidence" value="ECO:0007669"/>
    <property type="project" value="TreeGrafter"/>
</dbReference>
<proteinExistence type="predicted"/>
<accession>S0G2L8</accession>
<evidence type="ECO:0000259" key="7">
    <source>
        <dbReference type="PROSITE" id="PS51918"/>
    </source>
</evidence>
<dbReference type="SFLD" id="SFLDG01082">
    <property type="entry name" value="B12-binding_domain_containing"/>
    <property type="match status" value="1"/>
</dbReference>
<gene>
    <name evidence="8" type="ORF">Dpo_1c02890</name>
</gene>
<evidence type="ECO:0000256" key="5">
    <source>
        <dbReference type="ARBA" id="ARBA00023004"/>
    </source>
</evidence>
<dbReference type="InterPro" id="IPR032432">
    <property type="entry name" value="Radical_SAM_C"/>
</dbReference>
<keyword evidence="3" id="KW-0949">S-adenosyl-L-methionine</keyword>
<comment type="cofactor">
    <cofactor evidence="1">
        <name>[4Fe-4S] cluster</name>
        <dbReference type="ChEBI" id="CHEBI:49883"/>
    </cofactor>
</comment>
<dbReference type="InterPro" id="IPR006638">
    <property type="entry name" value="Elp3/MiaA/NifB-like_rSAM"/>
</dbReference>
<dbReference type="CDD" id="cd01335">
    <property type="entry name" value="Radical_SAM"/>
    <property type="match status" value="1"/>
</dbReference>
<dbReference type="Gene3D" id="3.80.30.20">
    <property type="entry name" value="tm_1862 like domain"/>
    <property type="match status" value="1"/>
</dbReference>
<evidence type="ECO:0000256" key="1">
    <source>
        <dbReference type="ARBA" id="ARBA00001966"/>
    </source>
</evidence>
<dbReference type="PANTHER" id="PTHR11135">
    <property type="entry name" value="HISTONE ACETYLTRANSFERASE-RELATED"/>
    <property type="match status" value="1"/>
</dbReference>
<dbReference type="SFLD" id="SFLDS00029">
    <property type="entry name" value="Radical_SAM"/>
    <property type="match status" value="1"/>
</dbReference>
<organism evidence="8 9">
    <name type="scientific">Desulfotignum phosphitoxidans DSM 13687</name>
    <dbReference type="NCBI Taxonomy" id="1286635"/>
    <lineage>
        <taxon>Bacteria</taxon>
        <taxon>Pseudomonadati</taxon>
        <taxon>Thermodesulfobacteriota</taxon>
        <taxon>Desulfobacteria</taxon>
        <taxon>Desulfobacterales</taxon>
        <taxon>Desulfobacteraceae</taxon>
        <taxon>Desulfotignum</taxon>
    </lineage>
</organism>
<comment type="caution">
    <text evidence="8">The sequence shown here is derived from an EMBL/GenBank/DDBJ whole genome shotgun (WGS) entry which is preliminary data.</text>
</comment>
<dbReference type="Pfam" id="PF04055">
    <property type="entry name" value="Radical_SAM"/>
    <property type="match status" value="1"/>
</dbReference>
<dbReference type="GO" id="GO:0051539">
    <property type="term" value="F:4 iron, 4 sulfur cluster binding"/>
    <property type="evidence" value="ECO:0007669"/>
    <property type="project" value="UniProtKB-KW"/>
</dbReference>
<keyword evidence="2" id="KW-0004">4Fe-4S</keyword>
<dbReference type="InterPro" id="IPR058240">
    <property type="entry name" value="rSAM_sf"/>
</dbReference>
<protein>
    <submittedName>
        <fullName evidence="8">Radical SAM domain-containing family protein</fullName>
    </submittedName>
</protein>
<evidence type="ECO:0000256" key="3">
    <source>
        <dbReference type="ARBA" id="ARBA00022691"/>
    </source>
</evidence>
<evidence type="ECO:0000313" key="8">
    <source>
        <dbReference type="EMBL" id="EMS81150.1"/>
    </source>
</evidence>
<keyword evidence="4" id="KW-0479">Metal-binding</keyword>
<evidence type="ECO:0000256" key="4">
    <source>
        <dbReference type="ARBA" id="ARBA00022723"/>
    </source>
</evidence>
<dbReference type="GO" id="GO:0002926">
    <property type="term" value="P:tRNA wobble base 5-methoxycarbonylmethyl-2-thiouridinylation"/>
    <property type="evidence" value="ECO:0007669"/>
    <property type="project" value="TreeGrafter"/>
</dbReference>
<dbReference type="InterPro" id="IPR039661">
    <property type="entry name" value="ELP3"/>
</dbReference>
<sequence>MTVSPLVIPIFIPHSGCPHQCVFCNQTAITGQKATLPDAARVAEIIDTYLAHSMPRPQVEVAFFGGNFLGLAPGQISDLLESVRPFLNTGVVHGIRFSTRPDTVTKDRLKQIGTFPVSLVELGVQSMDDQVLAQANRGHTRNDTCRAMDLLDSFHMNAGVQIMAGLPGDTREGVIQTAQVLADMHPKTARIYPALVLKNTLLARWYQNGTYQPLTLDQAVDISGRAYGVFNQAGVTVIRMGVHMSDAQMGSILAGPWHPAFGHLVFSRILYRKTIRKIQALGTTMLSGSIQLRIHPSEESRLRGDRNSNLHRMKKKFPGIDFRVWPDPAMAIDQVKIVKIPV</sequence>
<feature type="domain" description="Radical SAM core" evidence="7">
    <location>
        <begin position="2"/>
        <end position="225"/>
    </location>
</feature>
<evidence type="ECO:0000313" key="9">
    <source>
        <dbReference type="Proteomes" id="UP000014216"/>
    </source>
</evidence>
<dbReference type="Proteomes" id="UP000014216">
    <property type="component" value="Unassembled WGS sequence"/>
</dbReference>
<dbReference type="SUPFAM" id="SSF102114">
    <property type="entry name" value="Radical SAM enzymes"/>
    <property type="match status" value="1"/>
</dbReference>
<evidence type="ECO:0000256" key="6">
    <source>
        <dbReference type="ARBA" id="ARBA00023014"/>
    </source>
</evidence>
<evidence type="ECO:0000256" key="2">
    <source>
        <dbReference type="ARBA" id="ARBA00022485"/>
    </source>
</evidence>
<name>S0G2L8_9BACT</name>
<keyword evidence="5" id="KW-0408">Iron</keyword>
<keyword evidence="6" id="KW-0411">Iron-sulfur</keyword>
<dbReference type="RefSeq" id="WP_006963808.1">
    <property type="nucleotide sequence ID" value="NZ_APJX01000001.1"/>
</dbReference>
<reference evidence="8 9" key="1">
    <citation type="journal article" date="2013" name="Genome Announc.">
        <title>Draft Genome Sequence of Desulfotignum phosphitoxidans DSM 13687 Strain FiPS-3.</title>
        <authorList>
            <person name="Poehlein A."/>
            <person name="Daniel R."/>
            <person name="Simeonova D.D."/>
        </authorList>
    </citation>
    <scope>NUCLEOTIDE SEQUENCE [LARGE SCALE GENOMIC DNA]</scope>
    <source>
        <strain evidence="8 9">DSM 13687</strain>
    </source>
</reference>
<dbReference type="AlphaFoldDB" id="S0G2L8"/>
<dbReference type="PATRIC" id="fig|1286635.3.peg.306"/>
<dbReference type="PROSITE" id="PS51918">
    <property type="entry name" value="RADICAL_SAM"/>
    <property type="match status" value="1"/>
</dbReference>
<dbReference type="SMART" id="SM00729">
    <property type="entry name" value="Elp3"/>
    <property type="match status" value="1"/>
</dbReference>
<dbReference type="EMBL" id="APJX01000001">
    <property type="protein sequence ID" value="EMS81150.1"/>
    <property type="molecule type" value="Genomic_DNA"/>
</dbReference>
<dbReference type="InterPro" id="IPR023404">
    <property type="entry name" value="rSAM_horseshoe"/>
</dbReference>
<dbReference type="Pfam" id="PF16199">
    <property type="entry name" value="Radical_SAM_C"/>
    <property type="match status" value="1"/>
</dbReference>
<dbReference type="InterPro" id="IPR007197">
    <property type="entry name" value="rSAM"/>
</dbReference>
<keyword evidence="9" id="KW-1185">Reference proteome</keyword>